<keyword evidence="1" id="KW-0732">Signal</keyword>
<name>A0A150U2M2_SORCE</name>
<organism evidence="2 3">
    <name type="scientific">Sorangium cellulosum</name>
    <name type="common">Polyangium cellulosum</name>
    <dbReference type="NCBI Taxonomy" id="56"/>
    <lineage>
        <taxon>Bacteria</taxon>
        <taxon>Pseudomonadati</taxon>
        <taxon>Myxococcota</taxon>
        <taxon>Polyangia</taxon>
        <taxon>Polyangiales</taxon>
        <taxon>Polyangiaceae</taxon>
        <taxon>Sorangium</taxon>
    </lineage>
</organism>
<evidence type="ECO:0000313" key="3">
    <source>
        <dbReference type="Proteomes" id="UP000075502"/>
    </source>
</evidence>
<dbReference type="Proteomes" id="UP000075502">
    <property type="component" value="Unassembled WGS sequence"/>
</dbReference>
<feature type="chain" id="PRO_5007570383" evidence="1">
    <location>
        <begin position="22"/>
        <end position="135"/>
    </location>
</feature>
<sequence length="135" mass="14251">MKKTFAIAALFVAALTGTAVAADSYDLSVNAPASKVNQKATAKMSVQTKGDWHVNKNYPHKLTLVAPAGVKIEKTTLTAKEAAKFDEKQLAFDVTYTAAKAGKAEIKGTLKFGTCQGESACVQKTENIVISVSAK</sequence>
<accession>A0A150U2M2</accession>
<gene>
    <name evidence="2" type="ORF">BE21_58080</name>
</gene>
<feature type="signal peptide" evidence="1">
    <location>
        <begin position="1"/>
        <end position="21"/>
    </location>
</feature>
<evidence type="ECO:0000256" key="1">
    <source>
        <dbReference type="SAM" id="SignalP"/>
    </source>
</evidence>
<dbReference type="EMBL" id="JEME01000095">
    <property type="protein sequence ID" value="KYG11210.1"/>
    <property type="molecule type" value="Genomic_DNA"/>
</dbReference>
<evidence type="ECO:0000313" key="2">
    <source>
        <dbReference type="EMBL" id="KYG11210.1"/>
    </source>
</evidence>
<dbReference type="AlphaFoldDB" id="A0A150U2M2"/>
<reference evidence="2 3" key="1">
    <citation type="submission" date="2014-02" db="EMBL/GenBank/DDBJ databases">
        <title>The small core and large imbalanced accessory genome model reveals a collaborative survival strategy of Sorangium cellulosum strains in nature.</title>
        <authorList>
            <person name="Han K."/>
            <person name="Peng R."/>
            <person name="Blom J."/>
            <person name="Li Y.-Z."/>
        </authorList>
    </citation>
    <scope>NUCLEOTIDE SEQUENCE [LARGE SCALE GENOMIC DNA]</scope>
    <source>
        <strain evidence="2 3">So0007-03</strain>
    </source>
</reference>
<proteinExistence type="predicted"/>
<comment type="caution">
    <text evidence="2">The sequence shown here is derived from an EMBL/GenBank/DDBJ whole genome shotgun (WGS) entry which is preliminary data.</text>
</comment>
<protein>
    <submittedName>
        <fullName evidence="2">Uncharacterized protein</fullName>
    </submittedName>
</protein>